<feature type="domain" description="GH29D-like beta-sandwich" evidence="1">
    <location>
        <begin position="75"/>
        <end position="135"/>
    </location>
</feature>
<dbReference type="AlphaFoldDB" id="A0A9D9E3J0"/>
<evidence type="ECO:0000313" key="4">
    <source>
        <dbReference type="EMBL" id="MBO8438947.1"/>
    </source>
</evidence>
<gene>
    <name evidence="4" type="ORF">IAC54_08660</name>
</gene>
<accession>A0A9D9E3J0</accession>
<organism evidence="4 5">
    <name type="scientific">Candidatus Caccoplasma merdipullorum</name>
    <dbReference type="NCBI Taxonomy" id="2840718"/>
    <lineage>
        <taxon>Bacteria</taxon>
        <taxon>Pseudomonadati</taxon>
        <taxon>Bacteroidota</taxon>
        <taxon>Bacteroidia</taxon>
        <taxon>Bacteroidales</taxon>
        <taxon>Bacteroidaceae</taxon>
        <taxon>Bacteroidaceae incertae sedis</taxon>
        <taxon>Candidatus Caccoplasma</taxon>
    </lineage>
</organism>
<dbReference type="InterPro" id="IPR059177">
    <property type="entry name" value="GH29D-like_dom"/>
</dbReference>
<feature type="non-terminal residue" evidence="4">
    <location>
        <position position="1"/>
    </location>
</feature>
<protein>
    <submittedName>
        <fullName evidence="4">Chitobiase/beta-hexosaminidase C-terminal domain-containing protein</fullName>
    </submittedName>
</protein>
<comment type="caution">
    <text evidence="4">The sequence shown here is derived from an EMBL/GenBank/DDBJ whole genome shotgun (WGS) entry which is preliminary data.</text>
</comment>
<feature type="domain" description="Bacterial repeat" evidence="2">
    <location>
        <begin position="511"/>
        <end position="581"/>
    </location>
</feature>
<evidence type="ECO:0000259" key="2">
    <source>
        <dbReference type="Pfam" id="PF18998"/>
    </source>
</evidence>
<reference evidence="4" key="2">
    <citation type="journal article" date="2021" name="PeerJ">
        <title>Extensive microbial diversity within the chicken gut microbiome revealed by metagenomics and culture.</title>
        <authorList>
            <person name="Gilroy R."/>
            <person name="Ravi A."/>
            <person name="Getino M."/>
            <person name="Pursley I."/>
            <person name="Horton D.L."/>
            <person name="Alikhan N.F."/>
            <person name="Baker D."/>
            <person name="Gharbi K."/>
            <person name="Hall N."/>
            <person name="Watson M."/>
            <person name="Adriaenssens E.M."/>
            <person name="Foster-Nyarko E."/>
            <person name="Jarju S."/>
            <person name="Secka A."/>
            <person name="Antonio M."/>
            <person name="Oren A."/>
            <person name="Chaudhuri R.R."/>
            <person name="La Ragione R."/>
            <person name="Hildebrand F."/>
            <person name="Pallen M.J."/>
        </authorList>
    </citation>
    <scope>NUCLEOTIDE SEQUENCE</scope>
    <source>
        <strain evidence="4">G3-4614</strain>
    </source>
</reference>
<evidence type="ECO:0000313" key="5">
    <source>
        <dbReference type="Proteomes" id="UP000823636"/>
    </source>
</evidence>
<feature type="domain" description="Bacterial repeat" evidence="2">
    <location>
        <begin position="344"/>
        <end position="405"/>
    </location>
</feature>
<evidence type="ECO:0000259" key="1">
    <source>
        <dbReference type="Pfam" id="PF13290"/>
    </source>
</evidence>
<dbReference type="EMBL" id="JADIMW010000086">
    <property type="protein sequence ID" value="MBO8438947.1"/>
    <property type="molecule type" value="Genomic_DNA"/>
</dbReference>
<dbReference type="Gene3D" id="2.120.10.10">
    <property type="match status" value="1"/>
</dbReference>
<dbReference type="InterPro" id="IPR045474">
    <property type="entry name" value="GEVED"/>
</dbReference>
<sequence>FPGLSAYSTMIMLPDGTIGMYAEDQQNNVTTSYFMRFSLSWLTDGQDVYTAPGGQERVEAPVFSPEDGTVFVSQESAVITITTATDGASIYYTTDGTEPSADNGTLYTEGGITITEDCTIKAIAVADGMTDSRIISATYEFREPAYCTLEGNANRTDRYLSTITMNGGEEPFSITNIEKSGSRPAYHDLTANVLKAAPGSEIQPKITWNGEWMHGFMYIDYNGDKSFSYEINDDGTPAEGSEIVSYTYFREPDDNQPGFNSKGETTTADSRLTNVPSFVIPDDLPGGTYRVRFKVDWNNLDPCGDNDILSNGGCIVDFTLQIPAPDYVVTVASNEEDMGIVYIGTEGTTSATSTYEGTGTLELTAVPAQGYEFVGWYLGNAQVSTEAVYTTTAITENRDYIAQFAFISVTPRSIEIVSNDAEKGTINVIEPTESAATGITQTTITTGERVVLEAVSNGEDNYFKNWVDADGNELSTETRYTYTGTDAATIKAVFASSYVITVTNTTPSYGTVTLTYTENGQLVQTGDRVDEGTSLTIKATPRSYKELSSLTINGEEHVADYSDGYTFVVEGTTNISVTFADAKYILTYNCTGGGYIEVWSEYDDYNNPAGVKYGSGDEISNSFLYIFVYPEGGESVQSITINGEPANLGDLETYGNIEVSVEGDIDIVAEFTGTTTGVEDASADAGIKIYSVKGAVAIDSEEVVSADIYTANGTLVRSVSAISGNNQIALPSGFYMVKVGTSTQKVVVP</sequence>
<feature type="domain" description="GEVED" evidence="3">
    <location>
        <begin position="217"/>
        <end position="320"/>
    </location>
</feature>
<evidence type="ECO:0000259" key="3">
    <source>
        <dbReference type="Pfam" id="PF20009"/>
    </source>
</evidence>
<name>A0A9D9E3J0_9BACT</name>
<dbReference type="Pfam" id="PF18998">
    <property type="entry name" value="Flg_new_2"/>
    <property type="match status" value="2"/>
</dbReference>
<reference evidence="4" key="1">
    <citation type="submission" date="2020-10" db="EMBL/GenBank/DDBJ databases">
        <authorList>
            <person name="Gilroy R."/>
        </authorList>
    </citation>
    <scope>NUCLEOTIDE SEQUENCE</scope>
    <source>
        <strain evidence="4">G3-4614</strain>
    </source>
</reference>
<dbReference type="Proteomes" id="UP000823636">
    <property type="component" value="Unassembled WGS sequence"/>
</dbReference>
<proteinExistence type="predicted"/>
<dbReference type="Pfam" id="PF13290">
    <property type="entry name" value="CHB_HEX_C_1"/>
    <property type="match status" value="1"/>
</dbReference>
<dbReference type="Pfam" id="PF20009">
    <property type="entry name" value="GEVED"/>
    <property type="match status" value="1"/>
</dbReference>
<dbReference type="InterPro" id="IPR044060">
    <property type="entry name" value="Bacterial_rp_domain"/>
</dbReference>